<dbReference type="EMBL" id="JPOX01000019">
    <property type="protein sequence ID" value="KFX46299.1"/>
    <property type="molecule type" value="Genomic_DNA"/>
</dbReference>
<evidence type="ECO:0000313" key="2">
    <source>
        <dbReference type="EMBL" id="KFX46299.1"/>
    </source>
</evidence>
<organism evidence="2">
    <name type="scientific">Talaromyces marneffei PM1</name>
    <dbReference type="NCBI Taxonomy" id="1077442"/>
    <lineage>
        <taxon>Eukaryota</taxon>
        <taxon>Fungi</taxon>
        <taxon>Dikarya</taxon>
        <taxon>Ascomycota</taxon>
        <taxon>Pezizomycotina</taxon>
        <taxon>Eurotiomycetes</taxon>
        <taxon>Eurotiomycetidae</taxon>
        <taxon>Eurotiales</taxon>
        <taxon>Trichocomaceae</taxon>
        <taxon>Talaromyces</taxon>
        <taxon>Talaromyces sect. Talaromyces</taxon>
    </lineage>
</organism>
<protein>
    <submittedName>
        <fullName evidence="2">Uncharacterized protein</fullName>
    </submittedName>
</protein>
<accession>A0A093V8H7</accession>
<name>A0A093V8H7_TALMA</name>
<evidence type="ECO:0000256" key="1">
    <source>
        <dbReference type="SAM" id="Phobius"/>
    </source>
</evidence>
<keyword evidence="1" id="KW-0472">Membrane</keyword>
<sequence length="318" mass="36790">MQQNDVIALIVILLFVLLAAVGFVIYAMQNHVLFFSRKRVGDEEETQSLHKFNTKQVSSIQKLVQETSCINQPSAIKEAPFDVTTTVKAKLCTPCPYPTTYIPTPHQYTTEQYAELSLYFENRVKTLWRRIWFGLYQAEDEEEVTHATRIRKLYAGAGMADLLRKPNYQDTTIYFRGYWEFIGLGRLSEVLVESGPTDCWPVIGRLKMYDGIALDNLQYISIILKEYEQQVDKLSELYQFLEKLQIPDPYYYGQPTDEHVKLVMRGFRERAGRVALSLVDLDAQMGAIQRSINKEALMLHGRLEGVEMLHFKKEVLKP</sequence>
<dbReference type="AlphaFoldDB" id="A0A093V8H7"/>
<reference evidence="2" key="1">
    <citation type="journal article" date="2014" name="PLoS Genet.">
        <title>Signature Gene Expression Reveals Novel Clues to the Molecular Mechanisms of Dimorphic Transition in Penicillium marneffei.</title>
        <authorList>
            <person name="Yang E."/>
            <person name="Wang G."/>
            <person name="Cai J."/>
            <person name="Woo P.C."/>
            <person name="Lau S.K."/>
            <person name="Yuen K.-Y."/>
            <person name="Chow W.-N."/>
            <person name="Lin X."/>
        </authorList>
    </citation>
    <scope>NUCLEOTIDE SEQUENCE [LARGE SCALE GENOMIC DNA]</scope>
    <source>
        <strain evidence="2">PM1</strain>
    </source>
</reference>
<keyword evidence="1" id="KW-0812">Transmembrane</keyword>
<feature type="transmembrane region" description="Helical" evidence="1">
    <location>
        <begin position="6"/>
        <end position="28"/>
    </location>
</feature>
<keyword evidence="1" id="KW-1133">Transmembrane helix</keyword>
<dbReference type="HOGENOM" id="CLU_930986_0_0_1"/>
<comment type="caution">
    <text evidence="2">The sequence shown here is derived from an EMBL/GenBank/DDBJ whole genome shotgun (WGS) entry which is preliminary data.</text>
</comment>
<proteinExistence type="predicted"/>
<gene>
    <name evidence="2" type="ORF">GQ26_0190510</name>
</gene>